<organism evidence="4 5">
    <name type="scientific">Pengzhenrongella frigida</name>
    <dbReference type="NCBI Taxonomy" id="1259133"/>
    <lineage>
        <taxon>Bacteria</taxon>
        <taxon>Bacillati</taxon>
        <taxon>Actinomycetota</taxon>
        <taxon>Actinomycetes</taxon>
        <taxon>Micrococcales</taxon>
        <taxon>Pengzhenrongella</taxon>
    </lineage>
</organism>
<dbReference type="InterPro" id="IPR020904">
    <property type="entry name" value="Sc_DH/Rdtase_CS"/>
</dbReference>
<dbReference type="SUPFAM" id="SSF51735">
    <property type="entry name" value="NAD(P)-binding Rossmann-fold domains"/>
    <property type="match status" value="1"/>
</dbReference>
<evidence type="ECO:0000256" key="1">
    <source>
        <dbReference type="ARBA" id="ARBA00006484"/>
    </source>
</evidence>
<dbReference type="AlphaFoldDB" id="A0A4Q5N529"/>
<keyword evidence="2" id="KW-0560">Oxidoreductase</keyword>
<comment type="similarity">
    <text evidence="1 3">Belongs to the short-chain dehydrogenases/reductases (SDR) family.</text>
</comment>
<dbReference type="PRINTS" id="PR00081">
    <property type="entry name" value="GDHRDH"/>
</dbReference>
<dbReference type="InterPro" id="IPR002347">
    <property type="entry name" value="SDR_fam"/>
</dbReference>
<dbReference type="InterPro" id="IPR036291">
    <property type="entry name" value="NAD(P)-bd_dom_sf"/>
</dbReference>
<dbReference type="Gene3D" id="3.40.50.720">
    <property type="entry name" value="NAD(P)-binding Rossmann-like Domain"/>
    <property type="match status" value="1"/>
</dbReference>
<dbReference type="PANTHER" id="PTHR24321">
    <property type="entry name" value="DEHYDROGENASES, SHORT CHAIN"/>
    <property type="match status" value="1"/>
</dbReference>
<dbReference type="OrthoDB" id="7064009at2"/>
<name>A0A4Q5N529_9MICO</name>
<keyword evidence="5" id="KW-1185">Reference proteome</keyword>
<dbReference type="CDD" id="cd05233">
    <property type="entry name" value="SDR_c"/>
    <property type="match status" value="1"/>
</dbReference>
<dbReference type="PANTHER" id="PTHR24321:SF8">
    <property type="entry name" value="ESTRADIOL 17-BETA-DEHYDROGENASE 8-RELATED"/>
    <property type="match status" value="1"/>
</dbReference>
<dbReference type="PRINTS" id="PR00080">
    <property type="entry name" value="SDRFAMILY"/>
</dbReference>
<dbReference type="FunFam" id="3.40.50.720:FF:000084">
    <property type="entry name" value="Short-chain dehydrogenase reductase"/>
    <property type="match status" value="1"/>
</dbReference>
<dbReference type="RefSeq" id="WP_130102484.1">
    <property type="nucleotide sequence ID" value="NZ_SDWW01000020.1"/>
</dbReference>
<evidence type="ECO:0000313" key="5">
    <source>
        <dbReference type="Proteomes" id="UP000293764"/>
    </source>
</evidence>
<evidence type="ECO:0000256" key="2">
    <source>
        <dbReference type="ARBA" id="ARBA00023002"/>
    </source>
</evidence>
<evidence type="ECO:0000256" key="3">
    <source>
        <dbReference type="RuleBase" id="RU000363"/>
    </source>
</evidence>
<sequence>MDAGRFAGLTAIVTGAGSGIGRATALRLAAEGARVVACDLMPERVAETIALIAAEGAGVGVGAVGDITDQQHIDAIVADAGGRVDVLVNCAGIMDGFLPVGELDDATWERVLDVNLTSPMRTTRAVLPLMTAAGAGAIVNVASAAAQHGGASGTAYAASKHGVIGLTRSTAVLYRAAGIRCNAVLPGAVATNIGATAAPKSDYAMSVLGPLMAIIPPVAQPEELAAAICWLASPDARNVTGALLSSDGGWSAI</sequence>
<comment type="caution">
    <text evidence="4">The sequence shown here is derived from an EMBL/GenBank/DDBJ whole genome shotgun (WGS) entry which is preliminary data.</text>
</comment>
<proteinExistence type="inferred from homology"/>
<dbReference type="GO" id="GO:0016491">
    <property type="term" value="F:oxidoreductase activity"/>
    <property type="evidence" value="ECO:0007669"/>
    <property type="project" value="UniProtKB-KW"/>
</dbReference>
<dbReference type="PROSITE" id="PS00061">
    <property type="entry name" value="ADH_SHORT"/>
    <property type="match status" value="1"/>
</dbReference>
<dbReference type="Proteomes" id="UP000293764">
    <property type="component" value="Unassembled WGS sequence"/>
</dbReference>
<dbReference type="EMBL" id="SDWW01000020">
    <property type="protein sequence ID" value="RYV51161.1"/>
    <property type="molecule type" value="Genomic_DNA"/>
</dbReference>
<gene>
    <name evidence="4" type="ORF">EUA98_09705</name>
</gene>
<protein>
    <submittedName>
        <fullName evidence="4">SDR family oxidoreductase</fullName>
    </submittedName>
</protein>
<dbReference type="Pfam" id="PF00106">
    <property type="entry name" value="adh_short"/>
    <property type="match status" value="1"/>
</dbReference>
<accession>A0A4Q5N529</accession>
<evidence type="ECO:0000313" key="4">
    <source>
        <dbReference type="EMBL" id="RYV51161.1"/>
    </source>
</evidence>
<reference evidence="4 5" key="1">
    <citation type="submission" date="2019-01" db="EMBL/GenBank/DDBJ databases">
        <title>Novel species of Cellulomonas.</title>
        <authorList>
            <person name="Liu Q."/>
            <person name="Xin Y.-H."/>
        </authorList>
    </citation>
    <scope>NUCLEOTIDE SEQUENCE [LARGE SCALE GENOMIC DNA]</scope>
    <source>
        <strain evidence="4 5">HLT2-17</strain>
    </source>
</reference>